<dbReference type="InterPro" id="IPR011059">
    <property type="entry name" value="Metal-dep_hydrolase_composite"/>
</dbReference>
<evidence type="ECO:0000256" key="5">
    <source>
        <dbReference type="PIRNR" id="PIRNR038994"/>
    </source>
</evidence>
<evidence type="ECO:0000256" key="2">
    <source>
        <dbReference type="ARBA" id="ARBA00022723"/>
    </source>
</evidence>
<dbReference type="EMBL" id="BNAQ01000001">
    <property type="protein sequence ID" value="GHH10563.1"/>
    <property type="molecule type" value="Genomic_DNA"/>
</dbReference>
<evidence type="ECO:0000256" key="1">
    <source>
        <dbReference type="ARBA" id="ARBA00010716"/>
    </source>
</evidence>
<proteinExistence type="inferred from homology"/>
<dbReference type="InterPro" id="IPR003764">
    <property type="entry name" value="GlcNAc_6-P_deAcase"/>
</dbReference>
<keyword evidence="4 5" id="KW-0119">Carbohydrate metabolism</keyword>
<organism evidence="7 8">
    <name type="scientific">Sphingomonas glacialis</name>
    <dbReference type="NCBI Taxonomy" id="658225"/>
    <lineage>
        <taxon>Bacteria</taxon>
        <taxon>Pseudomonadati</taxon>
        <taxon>Pseudomonadota</taxon>
        <taxon>Alphaproteobacteria</taxon>
        <taxon>Sphingomonadales</taxon>
        <taxon>Sphingomonadaceae</taxon>
        <taxon>Sphingomonas</taxon>
    </lineage>
</organism>
<sequence>MTSHSFVNGHIVTPRGVLSDAMVDVEGGIIVAIVDRAGPGAIDLDGGWLMPGFIDTQVNGGGGVLFNDALSVEGIAAIGDAHRPFGTTAFLPTLISDTHEAIAQALDATDAAIAAGVPGVLGAHIEGPVINIARKGIHDPRHFGALDDALMALLLKPRRGQVMVTLAPELAPADRIAALARAGVLVSLGHSDATYAEATAGFAAGVTGVTHLFNAMSPLVHRAPGVVGAALDDSYVYCGLIVDGFHVDDAVLRIALRARPADRMMLVSDAMPCVNAATKSFVLQGREIHVEGGRCVGADGTLAGSDLDMAAAVRNTVDRLGVPAERAAAMAATNPAAFLGLSRERGTIATGRRADWVQLDAGLHAVTTVIAGEIAAHAPPPSVAA</sequence>
<dbReference type="Pfam" id="PF01979">
    <property type="entry name" value="Amidohydro_1"/>
    <property type="match status" value="1"/>
</dbReference>
<comment type="caution">
    <text evidence="7">The sequence shown here is derived from an EMBL/GenBank/DDBJ whole genome shotgun (WGS) entry which is preliminary data.</text>
</comment>
<reference evidence="8" key="1">
    <citation type="journal article" date="2019" name="Int. J. Syst. Evol. Microbiol.">
        <title>The Global Catalogue of Microorganisms (GCM) 10K type strain sequencing project: providing services to taxonomists for standard genome sequencing and annotation.</title>
        <authorList>
            <consortium name="The Broad Institute Genomics Platform"/>
            <consortium name="The Broad Institute Genome Sequencing Center for Infectious Disease"/>
            <person name="Wu L."/>
            <person name="Ma J."/>
        </authorList>
    </citation>
    <scope>NUCLEOTIDE SEQUENCE [LARGE SCALE GENOMIC DNA]</scope>
    <source>
        <strain evidence="8">CGMCC 1.8957</strain>
    </source>
</reference>
<dbReference type="SUPFAM" id="SSF51338">
    <property type="entry name" value="Composite domain of metallo-dependent hydrolases"/>
    <property type="match status" value="1"/>
</dbReference>
<feature type="domain" description="Amidohydrolase-related" evidence="6">
    <location>
        <begin position="49"/>
        <end position="361"/>
    </location>
</feature>
<dbReference type="Gene3D" id="2.30.40.10">
    <property type="entry name" value="Urease, subunit C, domain 1"/>
    <property type="match status" value="1"/>
</dbReference>
<keyword evidence="3 5" id="KW-0378">Hydrolase</keyword>
<name>A0ABQ3LBJ1_9SPHN</name>
<evidence type="ECO:0000313" key="7">
    <source>
        <dbReference type="EMBL" id="GHH10563.1"/>
    </source>
</evidence>
<accession>A0ABQ3LBJ1</accession>
<dbReference type="PANTHER" id="PTHR11113">
    <property type="entry name" value="N-ACETYLGLUCOSAMINE-6-PHOSPHATE DEACETYLASE"/>
    <property type="match status" value="1"/>
</dbReference>
<dbReference type="InterPro" id="IPR032466">
    <property type="entry name" value="Metal_Hydrolase"/>
</dbReference>
<evidence type="ECO:0000256" key="3">
    <source>
        <dbReference type="ARBA" id="ARBA00022801"/>
    </source>
</evidence>
<dbReference type="PANTHER" id="PTHR11113:SF14">
    <property type="entry name" value="N-ACETYLGLUCOSAMINE-6-PHOSPHATE DEACETYLASE"/>
    <property type="match status" value="1"/>
</dbReference>
<evidence type="ECO:0000259" key="6">
    <source>
        <dbReference type="Pfam" id="PF01979"/>
    </source>
</evidence>
<dbReference type="SUPFAM" id="SSF51556">
    <property type="entry name" value="Metallo-dependent hydrolases"/>
    <property type="match status" value="1"/>
</dbReference>
<dbReference type="Proteomes" id="UP000652430">
    <property type="component" value="Unassembled WGS sequence"/>
</dbReference>
<dbReference type="PIRSF" id="PIRSF038994">
    <property type="entry name" value="NagA"/>
    <property type="match status" value="1"/>
</dbReference>
<gene>
    <name evidence="7" type="ORF">GCM10008023_08480</name>
</gene>
<evidence type="ECO:0000256" key="4">
    <source>
        <dbReference type="ARBA" id="ARBA00023277"/>
    </source>
</evidence>
<dbReference type="RefSeq" id="WP_189675224.1">
    <property type="nucleotide sequence ID" value="NZ_BNAQ01000001.1"/>
</dbReference>
<evidence type="ECO:0000313" key="8">
    <source>
        <dbReference type="Proteomes" id="UP000652430"/>
    </source>
</evidence>
<protein>
    <submittedName>
        <fullName evidence="7">N-acetylglucosamine-6-phosphate deacetylase</fullName>
    </submittedName>
</protein>
<dbReference type="InterPro" id="IPR006680">
    <property type="entry name" value="Amidohydro-rel"/>
</dbReference>
<keyword evidence="8" id="KW-1185">Reference proteome</keyword>
<dbReference type="NCBIfam" id="TIGR00221">
    <property type="entry name" value="nagA"/>
    <property type="match status" value="1"/>
</dbReference>
<comment type="similarity">
    <text evidence="1 5">Belongs to the metallo-dependent hydrolases superfamily. NagA family.</text>
</comment>
<dbReference type="CDD" id="cd00854">
    <property type="entry name" value="NagA"/>
    <property type="match status" value="1"/>
</dbReference>
<keyword evidence="2" id="KW-0479">Metal-binding</keyword>
<dbReference type="Gene3D" id="3.20.20.140">
    <property type="entry name" value="Metal-dependent hydrolases"/>
    <property type="match status" value="1"/>
</dbReference>